<dbReference type="AlphaFoldDB" id="A0A2U2JEL0"/>
<evidence type="ECO:0000313" key="2">
    <source>
        <dbReference type="Proteomes" id="UP000245670"/>
    </source>
</evidence>
<dbReference type="EMBL" id="QFFG01000001">
    <property type="protein sequence ID" value="PWG06742.1"/>
    <property type="molecule type" value="Genomic_DNA"/>
</dbReference>
<evidence type="ECO:0000313" key="1">
    <source>
        <dbReference type="EMBL" id="PWG06742.1"/>
    </source>
</evidence>
<organism evidence="1 2">
    <name type="scientific">Polaribacter aquimarinus</name>
    <dbReference type="NCBI Taxonomy" id="2100726"/>
    <lineage>
        <taxon>Bacteria</taxon>
        <taxon>Pseudomonadati</taxon>
        <taxon>Bacteroidota</taxon>
        <taxon>Flavobacteriia</taxon>
        <taxon>Flavobacteriales</taxon>
        <taxon>Flavobacteriaceae</taxon>
    </lineage>
</organism>
<dbReference type="OrthoDB" id="1200039at2"/>
<dbReference type="RefSeq" id="WP_109403650.1">
    <property type="nucleotide sequence ID" value="NZ_QFFG01000001.1"/>
</dbReference>
<comment type="caution">
    <text evidence="1">The sequence shown here is derived from an EMBL/GenBank/DDBJ whole genome shotgun (WGS) entry which is preliminary data.</text>
</comment>
<reference evidence="1 2" key="1">
    <citation type="submission" date="2018-05" db="EMBL/GenBank/DDBJ databases">
        <title>Polaribacter aquimarinus sp. nov., isolated from sediment in a sediment of sea.</title>
        <authorList>
            <person name="Lu D."/>
        </authorList>
    </citation>
    <scope>NUCLEOTIDE SEQUENCE [LARGE SCALE GENOMIC DNA]</scope>
    <source>
        <strain evidence="1 2">ZY113</strain>
    </source>
</reference>
<protein>
    <submittedName>
        <fullName evidence="1">Uncharacterized protein</fullName>
    </submittedName>
</protein>
<name>A0A2U2JEL0_9FLAO</name>
<sequence>MNYILRIILLSLFFAYFGCKTHQSHLNKIATKDFVFIEVENTQSNLNKWQIVKKGNLNYVKGASKETYLEFMGNKAITGKPNSPLEYKFTSPKTGNFKLMLMTSKRLEGVKSDWCNDAFVRLSGDYESASKLNTEDLQKDIKILQDGNDEVPELEWHWASTAEKDRHVYNEFIYKLKEGETYTLTLSGRSKRFSVDYIVLYDTDAFETKEAKKQFKIKK</sequence>
<accession>A0A2U2JEL0</accession>
<proteinExistence type="predicted"/>
<gene>
    <name evidence="1" type="ORF">DIS07_02580</name>
</gene>
<dbReference type="Proteomes" id="UP000245670">
    <property type="component" value="Unassembled WGS sequence"/>
</dbReference>
<keyword evidence="2" id="KW-1185">Reference proteome</keyword>